<comment type="similarity">
    <text evidence="10">Belongs to the PlsY family.</text>
</comment>
<keyword evidence="5 10" id="KW-1133">Transmembrane helix</keyword>
<name>E6LFK8_ENTI1</name>
<sequence>MIKFDLEIRSEVMFKILLLFIGAYLLGSIPSGVWIGKLFYKKDIRQFGSGNTGTTNTFRVLGKQAGIIVLIMDISKGTLATLLPVLFHSTVINPLWFGVFAIIGHTFPIFAHFKGGKAVATSAGMLLAYNPLFFLYSSAIFVIFLFLTSTVSLTSMIAAVLITLSTIILPYWVPAILPTHNWLLTIIAIGVSAFIFYRHKENIARIKNGTESKVSFGLQAAKKKE</sequence>
<dbReference type="HOGENOM" id="CLU_081254_4_0_9"/>
<accession>E6LFK8</accession>
<comment type="catalytic activity">
    <reaction evidence="10">
        <text>an acyl phosphate + sn-glycerol 3-phosphate = a 1-acyl-sn-glycero-3-phosphate + phosphate</text>
        <dbReference type="Rhea" id="RHEA:34075"/>
        <dbReference type="ChEBI" id="CHEBI:43474"/>
        <dbReference type="ChEBI" id="CHEBI:57597"/>
        <dbReference type="ChEBI" id="CHEBI:57970"/>
        <dbReference type="ChEBI" id="CHEBI:59918"/>
        <dbReference type="EC" id="2.3.1.275"/>
    </reaction>
</comment>
<dbReference type="PANTHER" id="PTHR30309:SF0">
    <property type="entry name" value="GLYCEROL-3-PHOSPHATE ACYLTRANSFERASE-RELATED"/>
    <property type="match status" value="1"/>
</dbReference>
<keyword evidence="12" id="KW-1185">Reference proteome</keyword>
<proteinExistence type="inferred from homology"/>
<dbReference type="GO" id="GO:0005886">
    <property type="term" value="C:plasma membrane"/>
    <property type="evidence" value="ECO:0007669"/>
    <property type="project" value="UniProtKB-SubCell"/>
</dbReference>
<feature type="transmembrane region" description="Helical" evidence="10">
    <location>
        <begin position="153"/>
        <end position="173"/>
    </location>
</feature>
<dbReference type="AlphaFoldDB" id="E6LFK8"/>
<comment type="subcellular location">
    <subcellularLocation>
        <location evidence="10">Cell membrane</location>
        <topology evidence="10">Multi-pass membrane protein</topology>
    </subcellularLocation>
</comment>
<dbReference type="EMBL" id="AEPV01000041">
    <property type="protein sequence ID" value="EFU73970.1"/>
    <property type="molecule type" value="Genomic_DNA"/>
</dbReference>
<keyword evidence="8 10" id="KW-0594">Phospholipid biosynthesis</keyword>
<dbReference type="UniPathway" id="UPA00085"/>
<evidence type="ECO:0000256" key="6">
    <source>
        <dbReference type="ARBA" id="ARBA00023098"/>
    </source>
</evidence>
<keyword evidence="7 10" id="KW-0472">Membrane</keyword>
<organism evidence="11 12">
    <name type="scientific">Enterococcus italicus (strain DSM 15952 / CCUG 50447 / LMG 22039 / TP 1.5)</name>
    <dbReference type="NCBI Taxonomy" id="888064"/>
    <lineage>
        <taxon>Bacteria</taxon>
        <taxon>Bacillati</taxon>
        <taxon>Bacillota</taxon>
        <taxon>Bacilli</taxon>
        <taxon>Lactobacillales</taxon>
        <taxon>Enterococcaceae</taxon>
        <taxon>Enterococcus</taxon>
    </lineage>
</organism>
<keyword evidence="3 10" id="KW-0808">Transferase</keyword>
<keyword evidence="9 10" id="KW-1208">Phospholipid metabolism</keyword>
<reference evidence="11 12" key="1">
    <citation type="submission" date="2010-12" db="EMBL/GenBank/DDBJ databases">
        <authorList>
            <person name="Muzny D."/>
            <person name="Qin X."/>
            <person name="Deng J."/>
            <person name="Jiang H."/>
            <person name="Liu Y."/>
            <person name="Qu J."/>
            <person name="Song X.-Z."/>
            <person name="Zhang L."/>
            <person name="Thornton R."/>
            <person name="Coyle M."/>
            <person name="Francisco L."/>
            <person name="Jackson L."/>
            <person name="Javaid M."/>
            <person name="Korchina V."/>
            <person name="Kovar C."/>
            <person name="Mata R."/>
            <person name="Mathew T."/>
            <person name="Ngo R."/>
            <person name="Nguyen L."/>
            <person name="Nguyen N."/>
            <person name="Okwuonu G."/>
            <person name="Ongeri F."/>
            <person name="Pham C."/>
            <person name="Simmons D."/>
            <person name="Wilczek-Boney K."/>
            <person name="Hale W."/>
            <person name="Jakkamsetti A."/>
            <person name="Pham P."/>
            <person name="Ruth R."/>
            <person name="San Lucas F."/>
            <person name="Warren J."/>
            <person name="Zhang J."/>
            <person name="Zhao Z."/>
            <person name="Zhou C."/>
            <person name="Zhu D."/>
            <person name="Lee S."/>
            <person name="Bess C."/>
            <person name="Blankenburg K."/>
            <person name="Forbes L."/>
            <person name="Fu Q."/>
            <person name="Gubbala S."/>
            <person name="Hirani K."/>
            <person name="Jayaseelan J.C."/>
            <person name="Lara F."/>
            <person name="Munidasa M."/>
            <person name="Palculict T."/>
            <person name="Patil S."/>
            <person name="Pu L.-L."/>
            <person name="Saada N."/>
            <person name="Tang L."/>
            <person name="Weissenberger G."/>
            <person name="Zhu Y."/>
            <person name="Hemphill L."/>
            <person name="Shang Y."/>
            <person name="Youmans B."/>
            <person name="Ayvaz T."/>
            <person name="Ross M."/>
            <person name="Santibanez J."/>
            <person name="Aqrawi P."/>
            <person name="Gross S."/>
            <person name="Joshi V."/>
            <person name="Fowler G."/>
            <person name="Nazareth L."/>
            <person name="Reid J."/>
            <person name="Worley K."/>
            <person name="Petrosino J."/>
            <person name="Highlander S."/>
            <person name="Gibbs R."/>
        </authorList>
    </citation>
    <scope>NUCLEOTIDE SEQUENCE [LARGE SCALE GENOMIC DNA]</scope>
    <source>
        <strain evidence="12">DSM 15952 / CCUG 50447 / LMG 22039 / TP 1.5</strain>
    </source>
</reference>
<evidence type="ECO:0000256" key="5">
    <source>
        <dbReference type="ARBA" id="ARBA00022989"/>
    </source>
</evidence>
<dbReference type="SMART" id="SM01207">
    <property type="entry name" value="G3P_acyltransf"/>
    <property type="match status" value="1"/>
</dbReference>
<dbReference type="STRING" id="888064.HMPREF9088_1148"/>
<dbReference type="eggNOG" id="COG0344">
    <property type="taxonomic scope" value="Bacteria"/>
</dbReference>
<evidence type="ECO:0000313" key="11">
    <source>
        <dbReference type="EMBL" id="EFU73970.1"/>
    </source>
</evidence>
<evidence type="ECO:0000313" key="12">
    <source>
        <dbReference type="Proteomes" id="UP000010296"/>
    </source>
</evidence>
<dbReference type="InterPro" id="IPR003811">
    <property type="entry name" value="G3P_acylTferase_PlsY"/>
</dbReference>
<evidence type="ECO:0000256" key="4">
    <source>
        <dbReference type="ARBA" id="ARBA00022692"/>
    </source>
</evidence>
<feature type="transmembrane region" description="Helical" evidence="10">
    <location>
        <begin position="179"/>
        <end position="197"/>
    </location>
</feature>
<dbReference type="HAMAP" id="MF_01043">
    <property type="entry name" value="PlsY"/>
    <property type="match status" value="1"/>
</dbReference>
<evidence type="ECO:0000256" key="7">
    <source>
        <dbReference type="ARBA" id="ARBA00023136"/>
    </source>
</evidence>
<keyword evidence="1 10" id="KW-1003">Cell membrane</keyword>
<evidence type="ECO:0000256" key="2">
    <source>
        <dbReference type="ARBA" id="ARBA00022516"/>
    </source>
</evidence>
<dbReference type="GO" id="GO:0043772">
    <property type="term" value="F:acyl-phosphate glycerol-3-phosphate acyltransferase activity"/>
    <property type="evidence" value="ECO:0007669"/>
    <property type="project" value="UniProtKB-UniRule"/>
</dbReference>
<comment type="caution">
    <text evidence="11">The sequence shown here is derived from an EMBL/GenBank/DDBJ whole genome shotgun (WGS) entry which is preliminary data.</text>
</comment>
<dbReference type="GO" id="GO:0008654">
    <property type="term" value="P:phospholipid biosynthetic process"/>
    <property type="evidence" value="ECO:0007669"/>
    <property type="project" value="UniProtKB-UniRule"/>
</dbReference>
<evidence type="ECO:0000256" key="3">
    <source>
        <dbReference type="ARBA" id="ARBA00022679"/>
    </source>
</evidence>
<dbReference type="Proteomes" id="UP000010296">
    <property type="component" value="Unassembled WGS sequence"/>
</dbReference>
<feature type="transmembrane region" description="Helical" evidence="10">
    <location>
        <begin position="94"/>
        <end position="113"/>
    </location>
</feature>
<comment type="subunit">
    <text evidence="10">Probably interacts with PlsX.</text>
</comment>
<feature type="transmembrane region" description="Helical" evidence="10">
    <location>
        <begin position="65"/>
        <end position="87"/>
    </location>
</feature>
<keyword evidence="11" id="KW-0012">Acyltransferase</keyword>
<gene>
    <name evidence="10 11" type="primary">plsY</name>
    <name evidence="11" type="ORF">HMPREF9088_1148</name>
</gene>
<evidence type="ECO:0000256" key="1">
    <source>
        <dbReference type="ARBA" id="ARBA00022475"/>
    </source>
</evidence>
<keyword evidence="4 10" id="KW-0812">Transmembrane</keyword>
<protein>
    <recommendedName>
        <fullName evidence="10">Glycerol-3-phosphate acyltransferase</fullName>
    </recommendedName>
    <alternativeName>
        <fullName evidence="10">Acyl-PO4 G3P acyltransferase</fullName>
    </alternativeName>
    <alternativeName>
        <fullName evidence="10">Acyl-phosphate--glycerol-3-phosphate acyltransferase</fullName>
    </alternativeName>
    <alternativeName>
        <fullName evidence="10">G3P acyltransferase</fullName>
        <shortName evidence="10">GPAT</shortName>
        <ecNumber evidence="10">2.3.1.275</ecNumber>
    </alternativeName>
    <alternativeName>
        <fullName evidence="10">Lysophosphatidic acid synthase</fullName>
        <shortName evidence="10">LPA synthase</shortName>
    </alternativeName>
</protein>
<keyword evidence="2 10" id="KW-0444">Lipid biosynthesis</keyword>
<comment type="function">
    <text evidence="10">Catalyzes the transfer of an acyl group from acyl-phosphate (acyl-PO(4)) to glycerol-3-phosphate (G3P) to form lysophosphatidic acid (LPA). This enzyme utilizes acyl-phosphate as fatty acyl donor, but not acyl-CoA or acyl-ACP.</text>
</comment>
<keyword evidence="6 10" id="KW-0443">Lipid metabolism</keyword>
<feature type="transmembrane region" description="Helical" evidence="10">
    <location>
        <begin position="12"/>
        <end position="35"/>
    </location>
</feature>
<dbReference type="Pfam" id="PF02660">
    <property type="entry name" value="G3P_acyltransf"/>
    <property type="match status" value="1"/>
</dbReference>
<evidence type="ECO:0000256" key="8">
    <source>
        <dbReference type="ARBA" id="ARBA00023209"/>
    </source>
</evidence>
<feature type="transmembrane region" description="Helical" evidence="10">
    <location>
        <begin position="125"/>
        <end position="146"/>
    </location>
</feature>
<dbReference type="EC" id="2.3.1.275" evidence="10"/>
<dbReference type="PANTHER" id="PTHR30309">
    <property type="entry name" value="INNER MEMBRANE PROTEIN YGIH"/>
    <property type="match status" value="1"/>
</dbReference>
<dbReference type="NCBIfam" id="TIGR00023">
    <property type="entry name" value="glycerol-3-phosphate 1-O-acyltransferase PlsY"/>
    <property type="match status" value="1"/>
</dbReference>
<comment type="pathway">
    <text evidence="10">Lipid metabolism; phospholipid metabolism.</text>
</comment>
<evidence type="ECO:0000256" key="9">
    <source>
        <dbReference type="ARBA" id="ARBA00023264"/>
    </source>
</evidence>
<evidence type="ECO:0000256" key="10">
    <source>
        <dbReference type="HAMAP-Rule" id="MF_01043"/>
    </source>
</evidence>